<evidence type="ECO:0000313" key="2">
    <source>
        <dbReference type="Proteomes" id="UP000618952"/>
    </source>
</evidence>
<dbReference type="EMBL" id="JACLHY010000010">
    <property type="protein sequence ID" value="MBC8768564.1"/>
    <property type="molecule type" value="Genomic_DNA"/>
</dbReference>
<protein>
    <submittedName>
        <fullName evidence="1">VOC family protein</fullName>
    </submittedName>
</protein>
<gene>
    <name evidence="1" type="ORF">H4O18_11220</name>
</gene>
<organism evidence="1 2">
    <name type="scientific">Arenibacter arenosicollis</name>
    <dbReference type="NCBI Taxonomy" id="2762274"/>
    <lineage>
        <taxon>Bacteria</taxon>
        <taxon>Pseudomonadati</taxon>
        <taxon>Bacteroidota</taxon>
        <taxon>Flavobacteriia</taxon>
        <taxon>Flavobacteriales</taxon>
        <taxon>Flavobacteriaceae</taxon>
        <taxon>Arenibacter</taxon>
    </lineage>
</organism>
<dbReference type="Proteomes" id="UP000618952">
    <property type="component" value="Unassembled WGS sequence"/>
</dbReference>
<reference evidence="1 2" key="1">
    <citation type="submission" date="2020-08" db="EMBL/GenBank/DDBJ databases">
        <title>Arenibacter gaetbuli sp. nov., isolated from a sand dune.</title>
        <authorList>
            <person name="Park S."/>
            <person name="Yoon J.-H."/>
        </authorList>
    </citation>
    <scope>NUCLEOTIDE SEQUENCE [LARGE SCALE GENOMIC DNA]</scope>
    <source>
        <strain evidence="1 2">BSSL-BM3</strain>
    </source>
</reference>
<dbReference type="RefSeq" id="WP_187584574.1">
    <property type="nucleotide sequence ID" value="NZ_JACLHY010000010.1"/>
</dbReference>
<comment type="caution">
    <text evidence="1">The sequence shown here is derived from an EMBL/GenBank/DDBJ whole genome shotgun (WGS) entry which is preliminary data.</text>
</comment>
<sequence length="180" mass="20844">MLHFEYKQSATPYHFAINIPANKEFEALKWLKSRCPILKDGEDEIINFTAWNAKAIYFYDEDKNIVELIARKNLKNASDHNFGPEHFLEISEIGVPTTDIEREFNTLKHAMDIAIYDGGFGNFCAIGDENGLLICINRERKDWYPTQDKASPSEFELKLSQNRKTYGIEFKNEKIIVGFP</sequence>
<keyword evidence="2" id="KW-1185">Reference proteome</keyword>
<accession>A0ABR7QMZ7</accession>
<name>A0ABR7QMZ7_9FLAO</name>
<proteinExistence type="predicted"/>
<dbReference type="InterPro" id="IPR029068">
    <property type="entry name" value="Glyas_Bleomycin-R_OHBP_Dase"/>
</dbReference>
<dbReference type="Gene3D" id="3.10.180.10">
    <property type="entry name" value="2,3-Dihydroxybiphenyl 1,2-Dioxygenase, domain 1"/>
    <property type="match status" value="1"/>
</dbReference>
<evidence type="ECO:0000313" key="1">
    <source>
        <dbReference type="EMBL" id="MBC8768564.1"/>
    </source>
</evidence>